<sequence length="76" mass="8587">MRGIREMKLGQTRELICGGVSVVVTQAARRRRHSPARDKATSGSAGARRTRERYVAWTECRGCRRRGHGGSARYER</sequence>
<accession>A0A0A9FMH9</accession>
<feature type="region of interest" description="Disordered" evidence="1">
    <location>
        <begin position="28"/>
        <end position="50"/>
    </location>
</feature>
<name>A0A0A9FMH9_ARUDO</name>
<organism evidence="2">
    <name type="scientific">Arundo donax</name>
    <name type="common">Giant reed</name>
    <name type="synonym">Donax arundinaceus</name>
    <dbReference type="NCBI Taxonomy" id="35708"/>
    <lineage>
        <taxon>Eukaryota</taxon>
        <taxon>Viridiplantae</taxon>
        <taxon>Streptophyta</taxon>
        <taxon>Embryophyta</taxon>
        <taxon>Tracheophyta</taxon>
        <taxon>Spermatophyta</taxon>
        <taxon>Magnoliopsida</taxon>
        <taxon>Liliopsida</taxon>
        <taxon>Poales</taxon>
        <taxon>Poaceae</taxon>
        <taxon>PACMAD clade</taxon>
        <taxon>Arundinoideae</taxon>
        <taxon>Arundineae</taxon>
        <taxon>Arundo</taxon>
    </lineage>
</organism>
<protein>
    <submittedName>
        <fullName evidence="2">Uncharacterized protein</fullName>
    </submittedName>
</protein>
<dbReference type="EMBL" id="GBRH01188368">
    <property type="protein sequence ID" value="JAE09528.1"/>
    <property type="molecule type" value="Transcribed_RNA"/>
</dbReference>
<proteinExistence type="predicted"/>
<reference evidence="2" key="2">
    <citation type="journal article" date="2015" name="Data Brief">
        <title>Shoot transcriptome of the giant reed, Arundo donax.</title>
        <authorList>
            <person name="Barrero R.A."/>
            <person name="Guerrero F.D."/>
            <person name="Moolhuijzen P."/>
            <person name="Goolsby J.A."/>
            <person name="Tidwell J."/>
            <person name="Bellgard S.E."/>
            <person name="Bellgard M.I."/>
        </authorList>
    </citation>
    <scope>NUCLEOTIDE SEQUENCE</scope>
    <source>
        <tissue evidence="2">Shoot tissue taken approximately 20 cm above the soil surface</tissue>
    </source>
</reference>
<evidence type="ECO:0000256" key="1">
    <source>
        <dbReference type="SAM" id="MobiDB-lite"/>
    </source>
</evidence>
<evidence type="ECO:0000313" key="2">
    <source>
        <dbReference type="EMBL" id="JAE09528.1"/>
    </source>
</evidence>
<dbReference type="AlphaFoldDB" id="A0A0A9FMH9"/>
<reference evidence="2" key="1">
    <citation type="submission" date="2014-09" db="EMBL/GenBank/DDBJ databases">
        <authorList>
            <person name="Magalhaes I.L.F."/>
            <person name="Oliveira U."/>
            <person name="Santos F.R."/>
            <person name="Vidigal T.H.D.A."/>
            <person name="Brescovit A.D."/>
            <person name="Santos A.J."/>
        </authorList>
    </citation>
    <scope>NUCLEOTIDE SEQUENCE</scope>
    <source>
        <tissue evidence="2">Shoot tissue taken approximately 20 cm above the soil surface</tissue>
    </source>
</reference>